<name>A0ABW6AKA1_9BACT</name>
<feature type="transmembrane region" description="Helical" evidence="1">
    <location>
        <begin position="89"/>
        <end position="109"/>
    </location>
</feature>
<evidence type="ECO:0000256" key="1">
    <source>
        <dbReference type="SAM" id="Phobius"/>
    </source>
</evidence>
<feature type="transmembrane region" description="Helical" evidence="1">
    <location>
        <begin position="35"/>
        <end position="60"/>
    </location>
</feature>
<accession>A0ABW6AKA1</accession>
<organism evidence="2 3">
    <name type="scientific">Spirosoma flavum</name>
    <dbReference type="NCBI Taxonomy" id="2048557"/>
    <lineage>
        <taxon>Bacteria</taxon>
        <taxon>Pseudomonadati</taxon>
        <taxon>Bacteroidota</taxon>
        <taxon>Cytophagia</taxon>
        <taxon>Cytophagales</taxon>
        <taxon>Cytophagaceae</taxon>
        <taxon>Spirosoma</taxon>
    </lineage>
</organism>
<keyword evidence="1" id="KW-0812">Transmembrane</keyword>
<comment type="caution">
    <text evidence="2">The sequence shown here is derived from an EMBL/GenBank/DDBJ whole genome shotgun (WGS) entry which is preliminary data.</text>
</comment>
<feature type="transmembrane region" description="Helical" evidence="1">
    <location>
        <begin position="67"/>
        <end position="83"/>
    </location>
</feature>
<keyword evidence="3" id="KW-1185">Reference proteome</keyword>
<reference evidence="3" key="1">
    <citation type="journal article" date="2019" name="Int. J. Syst. Evol. Microbiol.">
        <title>The Global Catalogue of Microorganisms (GCM) 10K type strain sequencing project: providing services to taxonomists for standard genome sequencing and annotation.</title>
        <authorList>
            <consortium name="The Broad Institute Genomics Platform"/>
            <consortium name="The Broad Institute Genome Sequencing Center for Infectious Disease"/>
            <person name="Wu L."/>
            <person name="Ma J."/>
        </authorList>
    </citation>
    <scope>NUCLEOTIDE SEQUENCE [LARGE SCALE GENOMIC DNA]</scope>
    <source>
        <strain evidence="3">KCTC 52490</strain>
    </source>
</reference>
<sequence>MTTLIHSTPAYTSSVLDNWLFLYKNYVANAEFNRIGWAATAIAIQGCILSPVLLLTMAFFGGGDWQFMASMICFLSVLIPILSALPVKYIFSSFAISVLVHVAIILINVL</sequence>
<dbReference type="EMBL" id="JBHUOM010000002">
    <property type="protein sequence ID" value="MFD2934565.1"/>
    <property type="molecule type" value="Genomic_DNA"/>
</dbReference>
<gene>
    <name evidence="2" type="ORF">ACFS25_12295</name>
</gene>
<dbReference type="RefSeq" id="WP_381500642.1">
    <property type="nucleotide sequence ID" value="NZ_JBHUOM010000002.1"/>
</dbReference>
<dbReference type="Proteomes" id="UP001597512">
    <property type="component" value="Unassembled WGS sequence"/>
</dbReference>
<proteinExistence type="predicted"/>
<keyword evidence="1" id="KW-0472">Membrane</keyword>
<evidence type="ECO:0000313" key="3">
    <source>
        <dbReference type="Proteomes" id="UP001597512"/>
    </source>
</evidence>
<evidence type="ECO:0000313" key="2">
    <source>
        <dbReference type="EMBL" id="MFD2934565.1"/>
    </source>
</evidence>
<keyword evidence="1" id="KW-1133">Transmembrane helix</keyword>
<protein>
    <submittedName>
        <fullName evidence="2">Uncharacterized protein</fullName>
    </submittedName>
</protein>